<dbReference type="Proteomes" id="UP000015101">
    <property type="component" value="Unassembled WGS sequence"/>
</dbReference>
<reference evidence="3" key="3">
    <citation type="submission" date="2015-06" db="UniProtKB">
        <authorList>
            <consortium name="EnsemblMetazoa"/>
        </authorList>
    </citation>
    <scope>IDENTIFICATION</scope>
</reference>
<proteinExistence type="predicted"/>
<dbReference type="EnsemblMetazoa" id="HelroT175147">
    <property type="protein sequence ID" value="HelroP175147"/>
    <property type="gene ID" value="HelroG175147"/>
</dbReference>
<dbReference type="EMBL" id="AMQM01005155">
    <property type="status" value="NOT_ANNOTATED_CDS"/>
    <property type="molecule type" value="Genomic_DNA"/>
</dbReference>
<dbReference type="AlphaFoldDB" id="T1F8X1"/>
<dbReference type="OrthoDB" id="6140291at2759"/>
<evidence type="ECO:0000313" key="3">
    <source>
        <dbReference type="EnsemblMetazoa" id="HelroP175147"/>
    </source>
</evidence>
<accession>T1F8X1</accession>
<feature type="domain" description="SUEL-type lectin" evidence="1">
    <location>
        <begin position="15"/>
        <end position="94"/>
    </location>
</feature>
<dbReference type="Pfam" id="PF02140">
    <property type="entry name" value="SUEL_Lectin"/>
    <property type="match status" value="1"/>
</dbReference>
<dbReference type="OMA" id="IYINSHI"/>
<dbReference type="PANTHER" id="PTHR46780">
    <property type="entry name" value="PROTEIN EVA-1"/>
    <property type="match status" value="1"/>
</dbReference>
<dbReference type="InterPro" id="IPR000922">
    <property type="entry name" value="Lectin_gal-bd_dom"/>
</dbReference>
<dbReference type="CDD" id="cd22823">
    <property type="entry name" value="Gal_Rha_Lectin"/>
    <property type="match status" value="1"/>
</dbReference>
<dbReference type="KEGG" id="hro:HELRODRAFT_175147"/>
<dbReference type="RefSeq" id="XP_009020828.1">
    <property type="nucleotide sequence ID" value="XM_009022580.1"/>
</dbReference>
<evidence type="ECO:0000313" key="4">
    <source>
        <dbReference type="Proteomes" id="UP000015101"/>
    </source>
</evidence>
<keyword evidence="4" id="KW-1185">Reference proteome</keyword>
<dbReference type="Gene3D" id="2.60.120.740">
    <property type="match status" value="1"/>
</dbReference>
<dbReference type="GO" id="GO:0030246">
    <property type="term" value="F:carbohydrate binding"/>
    <property type="evidence" value="ECO:0007669"/>
    <property type="project" value="InterPro"/>
</dbReference>
<dbReference type="EMBL" id="KB096830">
    <property type="protein sequence ID" value="ESO01116.1"/>
    <property type="molecule type" value="Genomic_DNA"/>
</dbReference>
<dbReference type="HOGENOM" id="CLU_1751697_0_0_1"/>
<sequence length="149" mass="17123">MQCNHCSWETFNGTCASGDEVILIRLALYGRMMAGKCITSKYAEAMGCRSDVTYHLDEKCTGRQNCSVLVATLDQLRQPCAKDFKLYLQITYECVKVYGEFILLAEALKLLKLQIYINSHIFFHISFVHTLRKIDMYAYFTVSTLPYES</sequence>
<gene>
    <name evidence="3" type="primary">20205270</name>
    <name evidence="2" type="ORF">HELRODRAFT_175147</name>
</gene>
<dbReference type="CTD" id="20205270"/>
<evidence type="ECO:0000313" key="2">
    <source>
        <dbReference type="EMBL" id="ESO01116.1"/>
    </source>
</evidence>
<reference evidence="2 4" key="2">
    <citation type="journal article" date="2013" name="Nature">
        <title>Insights into bilaterian evolution from three spiralian genomes.</title>
        <authorList>
            <person name="Simakov O."/>
            <person name="Marletaz F."/>
            <person name="Cho S.J."/>
            <person name="Edsinger-Gonzales E."/>
            <person name="Havlak P."/>
            <person name="Hellsten U."/>
            <person name="Kuo D.H."/>
            <person name="Larsson T."/>
            <person name="Lv J."/>
            <person name="Arendt D."/>
            <person name="Savage R."/>
            <person name="Osoegawa K."/>
            <person name="de Jong P."/>
            <person name="Grimwood J."/>
            <person name="Chapman J.A."/>
            <person name="Shapiro H."/>
            <person name="Aerts A."/>
            <person name="Otillar R.P."/>
            <person name="Terry A.Y."/>
            <person name="Boore J.L."/>
            <person name="Grigoriev I.V."/>
            <person name="Lindberg D.R."/>
            <person name="Seaver E.C."/>
            <person name="Weisblat D.A."/>
            <person name="Putnam N.H."/>
            <person name="Rokhsar D.S."/>
        </authorList>
    </citation>
    <scope>NUCLEOTIDE SEQUENCE</scope>
</reference>
<evidence type="ECO:0000259" key="1">
    <source>
        <dbReference type="Pfam" id="PF02140"/>
    </source>
</evidence>
<reference evidence="4" key="1">
    <citation type="submission" date="2012-12" db="EMBL/GenBank/DDBJ databases">
        <authorList>
            <person name="Hellsten U."/>
            <person name="Grimwood J."/>
            <person name="Chapman J.A."/>
            <person name="Shapiro H."/>
            <person name="Aerts A."/>
            <person name="Otillar R.P."/>
            <person name="Terry A.Y."/>
            <person name="Boore J.L."/>
            <person name="Simakov O."/>
            <person name="Marletaz F."/>
            <person name="Cho S.-J."/>
            <person name="Edsinger-Gonzales E."/>
            <person name="Havlak P."/>
            <person name="Kuo D.-H."/>
            <person name="Larsson T."/>
            <person name="Lv J."/>
            <person name="Arendt D."/>
            <person name="Savage R."/>
            <person name="Osoegawa K."/>
            <person name="de Jong P."/>
            <person name="Lindberg D.R."/>
            <person name="Seaver E.C."/>
            <person name="Weisblat D.A."/>
            <person name="Putnam N.H."/>
            <person name="Grigoriev I.V."/>
            <person name="Rokhsar D.S."/>
        </authorList>
    </citation>
    <scope>NUCLEOTIDE SEQUENCE</scope>
</reference>
<name>T1F8X1_HELRO</name>
<organism evidence="3 4">
    <name type="scientific">Helobdella robusta</name>
    <name type="common">Californian leech</name>
    <dbReference type="NCBI Taxonomy" id="6412"/>
    <lineage>
        <taxon>Eukaryota</taxon>
        <taxon>Metazoa</taxon>
        <taxon>Spiralia</taxon>
        <taxon>Lophotrochozoa</taxon>
        <taxon>Annelida</taxon>
        <taxon>Clitellata</taxon>
        <taxon>Hirudinea</taxon>
        <taxon>Rhynchobdellida</taxon>
        <taxon>Glossiphoniidae</taxon>
        <taxon>Helobdella</taxon>
    </lineage>
</organism>
<protein>
    <recommendedName>
        <fullName evidence="1">SUEL-type lectin domain-containing protein</fullName>
    </recommendedName>
</protein>
<dbReference type="GeneID" id="20205270"/>
<dbReference type="InParanoid" id="T1F8X1"/>
<dbReference type="InterPro" id="IPR043159">
    <property type="entry name" value="Lectin_gal-bd_sf"/>
</dbReference>